<accession>A0A212LH86</accession>
<dbReference type="Gene3D" id="2.70.98.70">
    <property type="match status" value="1"/>
</dbReference>
<evidence type="ECO:0000256" key="4">
    <source>
        <dbReference type="ARBA" id="ARBA00023239"/>
    </source>
</evidence>
<dbReference type="AlphaFoldDB" id="A0A212LH86"/>
<comment type="subcellular location">
    <subcellularLocation>
        <location evidence="1">Periplasm</location>
    </subcellularLocation>
</comment>
<dbReference type="InterPro" id="IPR008929">
    <property type="entry name" value="Chondroitin_lyas"/>
</dbReference>
<protein>
    <submittedName>
        <fullName evidence="7">Heparinase II/III family protein</fullName>
    </submittedName>
</protein>
<keyword evidence="4" id="KW-0456">Lyase</keyword>
<dbReference type="PANTHER" id="PTHR39210">
    <property type="entry name" value="HEPARIN-SULFATE LYASE"/>
    <property type="match status" value="1"/>
</dbReference>
<evidence type="ECO:0000313" key="7">
    <source>
        <dbReference type="EMBL" id="SCM76850.1"/>
    </source>
</evidence>
<evidence type="ECO:0000256" key="1">
    <source>
        <dbReference type="ARBA" id="ARBA00004418"/>
    </source>
</evidence>
<evidence type="ECO:0000256" key="3">
    <source>
        <dbReference type="ARBA" id="ARBA00022764"/>
    </source>
</evidence>
<dbReference type="EMBL" id="FMJD01000008">
    <property type="protein sequence ID" value="SCM76850.1"/>
    <property type="molecule type" value="Genomic_DNA"/>
</dbReference>
<dbReference type="InterPro" id="IPR031680">
    <property type="entry name" value="Hepar_II_III_N"/>
</dbReference>
<keyword evidence="3" id="KW-0574">Periplasm</keyword>
<evidence type="ECO:0000256" key="2">
    <source>
        <dbReference type="ARBA" id="ARBA00022729"/>
    </source>
</evidence>
<dbReference type="PANTHER" id="PTHR39210:SF1">
    <property type="entry name" value="HEPARIN-SULFATE LYASE"/>
    <property type="match status" value="1"/>
</dbReference>
<evidence type="ECO:0000259" key="5">
    <source>
        <dbReference type="Pfam" id="PF07940"/>
    </source>
</evidence>
<proteinExistence type="predicted"/>
<keyword evidence="2" id="KW-0732">Signal</keyword>
<sequence length="674" mass="75253">MNPQAFFDQSDRLFMRGAADRDRIAAFVRETYPDEAARLVAAADMVVAQRFVFEERWDMERTHVPEVFPGEIDWLHQPGDDPEWIFAFNRMRFWITLGRAYALTGDERYANAFAGQLVHWVRTVRRDDPANAKAWRTIEAGIRMEYWVKAMACFEGSPSITPEVMDAFVASMTEHAEFLMGVWNSYNLMSNWGVLANHGLFIVGAAVPAPRAGDYRREAARRLAEEARIQIDDDGFQWEQSPMYHNEVAACYLDVVTLADRGGHELPEPIRRKTRDLCRVTALSGKPDGHELSMGDSDDIDQRDLVVRGAVIFSDPLLRAFGGPVMDVDAVWDLGADAIAAYAALPAEPPRSADTALHHSGNFYLRDRWGEDGTFVHFHCGTLGAGHGHSDKLHVDLFARGEDILVDAGRYTYVDKPERFEFKNAAAHNTVTVDDEEVYTPVDSWGCSRLSRAVNRRFVAGDRYAYAEGGHLGYQEIASGGVFVNRRLLFLKPDILVITDEFHTGAAHAYQRYFHFDSRGKVTGDGRRFGYDSARNAVDLLLVGGEPHARLVESRLSRRYNEVEANLTLRVDDRGDGPLRLFTVIGLNPAGRREALSAAAVPVTSNFKGVRFDDATIHALDITKGERAFTVVIAHREYASPTDTFNADGCTGFGEVSVFDRSAGETSVGTILVR</sequence>
<evidence type="ECO:0000259" key="6">
    <source>
        <dbReference type="Pfam" id="PF16889"/>
    </source>
</evidence>
<dbReference type="RefSeq" id="WP_288196895.1">
    <property type="nucleotide sequence ID" value="NZ_LT608334.1"/>
</dbReference>
<gene>
    <name evidence="7" type="ORF">KL86PLE_40655</name>
</gene>
<name>A0A212LH86_9HYPH</name>
<dbReference type="GO" id="GO:0016829">
    <property type="term" value="F:lyase activity"/>
    <property type="evidence" value="ECO:0007669"/>
    <property type="project" value="UniProtKB-KW"/>
</dbReference>
<dbReference type="GO" id="GO:0042597">
    <property type="term" value="C:periplasmic space"/>
    <property type="evidence" value="ECO:0007669"/>
    <property type="project" value="UniProtKB-SubCell"/>
</dbReference>
<reference evidence="7" key="1">
    <citation type="submission" date="2016-08" db="EMBL/GenBank/DDBJ databases">
        <authorList>
            <person name="Seilhamer J.J."/>
        </authorList>
    </citation>
    <scope>NUCLEOTIDE SEQUENCE</scope>
    <source>
        <strain evidence="7">86</strain>
    </source>
</reference>
<feature type="domain" description="Heparinase II/III-like C-terminal" evidence="5">
    <location>
        <begin position="351"/>
        <end position="561"/>
    </location>
</feature>
<organism evidence="7">
    <name type="scientific">uncultured Pleomorphomonas sp</name>
    <dbReference type="NCBI Taxonomy" id="442121"/>
    <lineage>
        <taxon>Bacteria</taxon>
        <taxon>Pseudomonadati</taxon>
        <taxon>Pseudomonadota</taxon>
        <taxon>Alphaproteobacteria</taxon>
        <taxon>Hyphomicrobiales</taxon>
        <taxon>Pleomorphomonadaceae</taxon>
        <taxon>Pleomorphomonas</taxon>
        <taxon>environmental samples</taxon>
    </lineage>
</organism>
<feature type="domain" description="Heparin-sulfate lyase N-terminal" evidence="6">
    <location>
        <begin position="39"/>
        <end position="302"/>
    </location>
</feature>
<dbReference type="SUPFAM" id="SSF48230">
    <property type="entry name" value="Chondroitin AC/alginate lyase"/>
    <property type="match status" value="1"/>
</dbReference>
<dbReference type="Gene3D" id="1.50.10.100">
    <property type="entry name" value="Chondroitin AC/alginate lyase"/>
    <property type="match status" value="1"/>
</dbReference>
<dbReference type="InterPro" id="IPR012480">
    <property type="entry name" value="Hepar_II_III_C"/>
</dbReference>
<dbReference type="Pfam" id="PF16889">
    <property type="entry name" value="Hepar_II_III_N"/>
    <property type="match status" value="1"/>
</dbReference>
<dbReference type="Pfam" id="PF07940">
    <property type="entry name" value="Hepar_II_III_C"/>
    <property type="match status" value="1"/>
</dbReference>